<reference evidence="2" key="2">
    <citation type="submission" date="2023-02" db="EMBL/GenBank/DDBJ databases">
        <authorList>
            <person name="Sun Q."/>
            <person name="Mori K."/>
        </authorList>
    </citation>
    <scope>NUCLEOTIDE SEQUENCE</scope>
    <source>
        <strain evidence="2">NBRC 112290</strain>
    </source>
</reference>
<evidence type="ECO:0008006" key="4">
    <source>
        <dbReference type="Google" id="ProtNLM"/>
    </source>
</evidence>
<dbReference type="AlphaFoldDB" id="A0AA37UHV3"/>
<evidence type="ECO:0000256" key="1">
    <source>
        <dbReference type="SAM" id="Phobius"/>
    </source>
</evidence>
<protein>
    <recommendedName>
        <fullName evidence="4">DUF2752 domain-containing protein</fullName>
    </recommendedName>
</protein>
<keyword evidence="1" id="KW-1133">Transmembrane helix</keyword>
<name>A0AA37UHV3_9MICO</name>
<sequence>MIEPRPTPAATRRGRGAWSLPAGLAGVLLGGGALLAVRSPHVAGSYGVCPSAVLGFACPGCGGLRATHDLVHGDLAGAWAHNPLVVVGVAVALVLVVRWTRDAARGVTPWSPPTGAAVTVAVVLVLFTVARNIPVLTPFLGPLAVP</sequence>
<keyword evidence="1" id="KW-0812">Transmembrane</keyword>
<reference evidence="2" key="1">
    <citation type="journal article" date="2014" name="Int. J. Syst. Evol. Microbiol.">
        <title>Complete genome sequence of Corynebacterium casei LMG S-19264T (=DSM 44701T), isolated from a smear-ripened cheese.</title>
        <authorList>
            <consortium name="US DOE Joint Genome Institute (JGI-PGF)"/>
            <person name="Walter F."/>
            <person name="Albersmeier A."/>
            <person name="Kalinowski J."/>
            <person name="Ruckert C."/>
        </authorList>
    </citation>
    <scope>NUCLEOTIDE SEQUENCE</scope>
    <source>
        <strain evidence="2">NBRC 112290</strain>
    </source>
</reference>
<feature type="transmembrane region" description="Helical" evidence="1">
    <location>
        <begin position="110"/>
        <end position="130"/>
    </location>
</feature>
<accession>A0AA37UHV3</accession>
<dbReference type="Pfam" id="PF10825">
    <property type="entry name" value="DUF2752"/>
    <property type="match status" value="1"/>
</dbReference>
<dbReference type="EMBL" id="BSUM01000001">
    <property type="protein sequence ID" value="GMA31128.1"/>
    <property type="molecule type" value="Genomic_DNA"/>
</dbReference>
<dbReference type="InterPro" id="IPR021215">
    <property type="entry name" value="DUF2752"/>
</dbReference>
<feature type="transmembrane region" description="Helical" evidence="1">
    <location>
        <begin position="20"/>
        <end position="37"/>
    </location>
</feature>
<feature type="transmembrane region" description="Helical" evidence="1">
    <location>
        <begin position="79"/>
        <end position="98"/>
    </location>
</feature>
<evidence type="ECO:0000313" key="3">
    <source>
        <dbReference type="Proteomes" id="UP001157161"/>
    </source>
</evidence>
<gene>
    <name evidence="2" type="ORF">GCM10025875_11200</name>
</gene>
<proteinExistence type="predicted"/>
<organism evidence="2 3">
    <name type="scientific">Litorihabitans aurantiacus</name>
    <dbReference type="NCBI Taxonomy" id="1930061"/>
    <lineage>
        <taxon>Bacteria</taxon>
        <taxon>Bacillati</taxon>
        <taxon>Actinomycetota</taxon>
        <taxon>Actinomycetes</taxon>
        <taxon>Micrococcales</taxon>
        <taxon>Beutenbergiaceae</taxon>
        <taxon>Litorihabitans</taxon>
    </lineage>
</organism>
<evidence type="ECO:0000313" key="2">
    <source>
        <dbReference type="EMBL" id="GMA31128.1"/>
    </source>
</evidence>
<keyword evidence="3" id="KW-1185">Reference proteome</keyword>
<comment type="caution">
    <text evidence="2">The sequence shown here is derived from an EMBL/GenBank/DDBJ whole genome shotgun (WGS) entry which is preliminary data.</text>
</comment>
<dbReference type="RefSeq" id="WP_284249990.1">
    <property type="nucleotide sequence ID" value="NZ_BSUM01000001.1"/>
</dbReference>
<keyword evidence="1" id="KW-0472">Membrane</keyword>
<dbReference type="Proteomes" id="UP001157161">
    <property type="component" value="Unassembled WGS sequence"/>
</dbReference>